<dbReference type="EMBL" id="JACHFW010000002">
    <property type="protein sequence ID" value="MBB5263624.1"/>
    <property type="molecule type" value="Genomic_DNA"/>
</dbReference>
<dbReference type="CDD" id="cd09154">
    <property type="entry name" value="PLDc_SMU_988_like_1"/>
    <property type="match status" value="1"/>
</dbReference>
<dbReference type="Gene3D" id="3.30.870.10">
    <property type="entry name" value="Endonuclease Chain A"/>
    <property type="match status" value="2"/>
</dbReference>
<dbReference type="CDD" id="cd09160">
    <property type="entry name" value="PLDc_SMU_988_like_2"/>
    <property type="match status" value="1"/>
</dbReference>
<organism evidence="15 16">
    <name type="scientific">Catenibacillus scindens</name>
    <dbReference type="NCBI Taxonomy" id="673271"/>
    <lineage>
        <taxon>Bacteria</taxon>
        <taxon>Bacillati</taxon>
        <taxon>Bacillota</taxon>
        <taxon>Clostridia</taxon>
        <taxon>Lachnospirales</taxon>
        <taxon>Lachnospiraceae</taxon>
        <taxon>Catenibacillus</taxon>
    </lineage>
</organism>
<evidence type="ECO:0000256" key="12">
    <source>
        <dbReference type="NCBIfam" id="TIGR04265"/>
    </source>
</evidence>
<dbReference type="PANTHER" id="PTHR21248">
    <property type="entry name" value="CARDIOLIPIN SYNTHASE"/>
    <property type="match status" value="1"/>
</dbReference>
<keyword evidence="16" id="KW-1185">Reference proteome</keyword>
<dbReference type="InterPro" id="IPR001736">
    <property type="entry name" value="PLipase_D/transphosphatidylase"/>
</dbReference>
<sequence length="509" mass="58938">MKKLMKILLSRLVLVGVLIILQIIWLLILFFHLGNYSVYIRTFLTVLSIIVALWIINKKDNPAYKLAWIVPILLLPILGGMMYLALGNKNPTRGMRRRLEHSKSKIWPLVHQDEEVIFALENRNINVAGQAKYLSRCGFPIYENSTARYFESGEACYPVMLEELKKAKHYIFMEYFIVADGTMWNGILEILKEKVKEGVDVRFIYDDVGCVTRLPYHYYKQMEAEGIKCIAFNPFIPVFSLAMNNRDHRKILVIDGHTGFSGGINLADEYINTIERFGYWKDTAIMVRGEAVWNFTAMFLQTWNAFYPKKDQDFSIYKPNVHIQGNYQDGFIQPYGDSPLDDEVVGESTYLNIINQASRYVYIFTPYLIIDNEMMTALCMAAKRGVDVRIVTPGIPDKKMIFMLTQSYYEQLLENGVRIYEYTPGFIHAKNFVADDIIATVGSINLDFRSLYLHFECGVYMYRTRAIMDVKKDAIDTIRESREIMLPDTRPGFFKGLFQAVLRVFAPLL</sequence>
<evidence type="ECO:0000256" key="3">
    <source>
        <dbReference type="ARBA" id="ARBA00022516"/>
    </source>
</evidence>
<evidence type="ECO:0000256" key="10">
    <source>
        <dbReference type="ARBA" id="ARBA00023209"/>
    </source>
</evidence>
<feature type="domain" description="PLD phosphodiesterase" evidence="14">
    <location>
        <begin position="423"/>
        <end position="450"/>
    </location>
</feature>
<feature type="domain" description="PLD phosphodiesterase" evidence="14">
    <location>
        <begin position="243"/>
        <end position="270"/>
    </location>
</feature>
<keyword evidence="5 13" id="KW-0812">Transmembrane</keyword>
<evidence type="ECO:0000256" key="1">
    <source>
        <dbReference type="ARBA" id="ARBA00004651"/>
    </source>
</evidence>
<evidence type="ECO:0000256" key="2">
    <source>
        <dbReference type="ARBA" id="ARBA00022475"/>
    </source>
</evidence>
<keyword evidence="7 13" id="KW-1133">Transmembrane helix</keyword>
<evidence type="ECO:0000256" key="8">
    <source>
        <dbReference type="ARBA" id="ARBA00023098"/>
    </source>
</evidence>
<dbReference type="PROSITE" id="PS50035">
    <property type="entry name" value="PLD"/>
    <property type="match status" value="2"/>
</dbReference>
<keyword evidence="2" id="KW-1003">Cell membrane</keyword>
<evidence type="ECO:0000256" key="9">
    <source>
        <dbReference type="ARBA" id="ARBA00023136"/>
    </source>
</evidence>
<dbReference type="SMART" id="SM00155">
    <property type="entry name" value="PLDc"/>
    <property type="match status" value="2"/>
</dbReference>
<gene>
    <name evidence="15" type="ORF">HNP82_000722</name>
</gene>
<evidence type="ECO:0000313" key="15">
    <source>
        <dbReference type="EMBL" id="MBB5263624.1"/>
    </source>
</evidence>
<feature type="transmembrane region" description="Helical" evidence="13">
    <location>
        <begin position="68"/>
        <end position="86"/>
    </location>
</feature>
<accession>A0A7W8H820</accession>
<protein>
    <recommendedName>
        <fullName evidence="12">Cardiolipin synthase</fullName>
        <ecNumber evidence="12">2.7.8.-</ecNumber>
    </recommendedName>
</protein>
<feature type="transmembrane region" description="Helical" evidence="13">
    <location>
        <begin position="12"/>
        <end position="32"/>
    </location>
</feature>
<dbReference type="Proteomes" id="UP000543642">
    <property type="component" value="Unassembled WGS sequence"/>
</dbReference>
<dbReference type="InterPro" id="IPR027379">
    <property type="entry name" value="CLS_N"/>
</dbReference>
<dbReference type="RefSeq" id="WP_183771589.1">
    <property type="nucleotide sequence ID" value="NZ_JACHFW010000002.1"/>
</dbReference>
<feature type="transmembrane region" description="Helical" evidence="13">
    <location>
        <begin position="38"/>
        <end position="56"/>
    </location>
</feature>
<comment type="caution">
    <text evidence="15">The sequence shown here is derived from an EMBL/GenBank/DDBJ whole genome shotgun (WGS) entry which is preliminary data.</text>
</comment>
<evidence type="ECO:0000313" key="16">
    <source>
        <dbReference type="Proteomes" id="UP000543642"/>
    </source>
</evidence>
<proteinExistence type="predicted"/>
<evidence type="ECO:0000256" key="11">
    <source>
        <dbReference type="ARBA" id="ARBA00023264"/>
    </source>
</evidence>
<dbReference type="NCBIfam" id="TIGR04265">
    <property type="entry name" value="bac_cardiolipin"/>
    <property type="match status" value="1"/>
</dbReference>
<comment type="subcellular location">
    <subcellularLocation>
        <location evidence="1">Cell membrane</location>
        <topology evidence="1">Multi-pass membrane protein</topology>
    </subcellularLocation>
</comment>
<dbReference type="AlphaFoldDB" id="A0A7W8H820"/>
<keyword evidence="3" id="KW-0444">Lipid biosynthesis</keyword>
<dbReference type="GO" id="GO:0005886">
    <property type="term" value="C:plasma membrane"/>
    <property type="evidence" value="ECO:0007669"/>
    <property type="project" value="UniProtKB-SubCell"/>
</dbReference>
<keyword evidence="10" id="KW-0594">Phospholipid biosynthesis</keyword>
<dbReference type="GO" id="GO:0032049">
    <property type="term" value="P:cardiolipin biosynthetic process"/>
    <property type="evidence" value="ECO:0007669"/>
    <property type="project" value="UniProtKB-UniRule"/>
</dbReference>
<evidence type="ECO:0000256" key="5">
    <source>
        <dbReference type="ARBA" id="ARBA00022692"/>
    </source>
</evidence>
<dbReference type="Pfam" id="PF13091">
    <property type="entry name" value="PLDc_2"/>
    <property type="match status" value="2"/>
</dbReference>
<dbReference type="PANTHER" id="PTHR21248:SF22">
    <property type="entry name" value="PHOSPHOLIPASE D"/>
    <property type="match status" value="1"/>
</dbReference>
<evidence type="ECO:0000256" key="13">
    <source>
        <dbReference type="SAM" id="Phobius"/>
    </source>
</evidence>
<dbReference type="InterPro" id="IPR025202">
    <property type="entry name" value="PLD-like_dom"/>
</dbReference>
<keyword evidence="11" id="KW-1208">Phospholipid metabolism</keyword>
<dbReference type="Pfam" id="PF13396">
    <property type="entry name" value="PLDc_N"/>
    <property type="match status" value="1"/>
</dbReference>
<dbReference type="GO" id="GO:0008808">
    <property type="term" value="F:cardiolipin synthase activity"/>
    <property type="evidence" value="ECO:0007669"/>
    <property type="project" value="UniProtKB-UniRule"/>
</dbReference>
<keyword evidence="8" id="KW-0443">Lipid metabolism</keyword>
<keyword evidence="9 13" id="KW-0472">Membrane</keyword>
<dbReference type="EC" id="2.7.8.-" evidence="12"/>
<name>A0A7W8H820_9FIRM</name>
<evidence type="ECO:0000256" key="7">
    <source>
        <dbReference type="ARBA" id="ARBA00022989"/>
    </source>
</evidence>
<keyword evidence="4 15" id="KW-0808">Transferase</keyword>
<dbReference type="SUPFAM" id="SSF56024">
    <property type="entry name" value="Phospholipase D/nuclease"/>
    <property type="match status" value="2"/>
</dbReference>
<dbReference type="InterPro" id="IPR022924">
    <property type="entry name" value="Cardiolipin_synthase"/>
</dbReference>
<evidence type="ECO:0000259" key="14">
    <source>
        <dbReference type="PROSITE" id="PS50035"/>
    </source>
</evidence>
<evidence type="ECO:0000256" key="6">
    <source>
        <dbReference type="ARBA" id="ARBA00022737"/>
    </source>
</evidence>
<keyword evidence="6" id="KW-0677">Repeat</keyword>
<reference evidence="15 16" key="1">
    <citation type="submission" date="2020-08" db="EMBL/GenBank/DDBJ databases">
        <title>Genomic Encyclopedia of Type Strains, Phase IV (KMG-IV): sequencing the most valuable type-strain genomes for metagenomic binning, comparative biology and taxonomic classification.</title>
        <authorList>
            <person name="Goeker M."/>
        </authorList>
    </citation>
    <scope>NUCLEOTIDE SEQUENCE [LARGE SCALE GENOMIC DNA]</scope>
    <source>
        <strain evidence="15 16">DSM 106146</strain>
    </source>
</reference>
<evidence type="ECO:0000256" key="4">
    <source>
        <dbReference type="ARBA" id="ARBA00022679"/>
    </source>
</evidence>